<keyword evidence="2" id="KW-1185">Reference proteome</keyword>
<organism evidence="1 2">
    <name type="scientific">Acinetobacter amyesii</name>
    <dbReference type="NCBI Taxonomy" id="2942470"/>
    <lineage>
        <taxon>Bacteria</taxon>
        <taxon>Pseudomonadati</taxon>
        <taxon>Pseudomonadota</taxon>
        <taxon>Gammaproteobacteria</taxon>
        <taxon>Moraxellales</taxon>
        <taxon>Moraxellaceae</taxon>
        <taxon>Acinetobacter</taxon>
    </lineage>
</organism>
<gene>
    <name evidence="1" type="ORF">B1202_10310</name>
</gene>
<dbReference type="AlphaFoldDB" id="A0A1T1GW36"/>
<evidence type="ECO:0000313" key="1">
    <source>
        <dbReference type="EMBL" id="OOV81831.1"/>
    </source>
</evidence>
<dbReference type="EMBL" id="MVKX01000006">
    <property type="protein sequence ID" value="OOV81831.1"/>
    <property type="molecule type" value="Genomic_DNA"/>
</dbReference>
<sequence length="71" mass="8518">MQNALYTTWEAARFLAQWLPLRSQKAWYRYLMINPSKYRSQDGYKLNVQVINGERRYTQATLVAFITAHFK</sequence>
<name>A0A1T1GW36_9GAMM</name>
<accession>A0A1T1GW36</accession>
<evidence type="ECO:0000313" key="2">
    <source>
        <dbReference type="Proteomes" id="UP000191160"/>
    </source>
</evidence>
<protein>
    <submittedName>
        <fullName evidence="1">Uncharacterized protein</fullName>
    </submittedName>
</protein>
<proteinExistence type="predicted"/>
<reference evidence="1 2" key="1">
    <citation type="submission" date="2017-02" db="EMBL/GenBank/DDBJ databases">
        <title>Acinetobacter sp. ANC 4945, whole genome shotgun sequencing project.</title>
        <authorList>
            <person name="Radolfova-Krizova L."/>
            <person name="Al Atrouni A."/>
            <person name="Nemec A."/>
        </authorList>
    </citation>
    <scope>NUCLEOTIDE SEQUENCE [LARGE SCALE GENOMIC DNA]</scope>
    <source>
        <strain evidence="1 2">ANC 4945</strain>
    </source>
</reference>
<dbReference type="Proteomes" id="UP000191160">
    <property type="component" value="Unassembled WGS sequence"/>
</dbReference>
<comment type="caution">
    <text evidence="1">The sequence shown here is derived from an EMBL/GenBank/DDBJ whole genome shotgun (WGS) entry which is preliminary data.</text>
</comment>